<keyword evidence="5" id="KW-1185">Reference proteome</keyword>
<feature type="transmembrane region" description="Helical" evidence="2">
    <location>
        <begin position="51"/>
        <end position="68"/>
    </location>
</feature>
<proteinExistence type="predicted"/>
<feature type="region of interest" description="Disordered" evidence="1">
    <location>
        <begin position="317"/>
        <end position="338"/>
    </location>
</feature>
<evidence type="ECO:0000313" key="5">
    <source>
        <dbReference type="Proteomes" id="UP001597033"/>
    </source>
</evidence>
<accession>A0ABW3LZ59</accession>
<feature type="transmembrane region" description="Helical" evidence="2">
    <location>
        <begin position="22"/>
        <end position="44"/>
    </location>
</feature>
<comment type="caution">
    <text evidence="4">The sequence shown here is derived from an EMBL/GenBank/DDBJ whole genome shotgun (WGS) entry which is preliminary data.</text>
</comment>
<dbReference type="Pfam" id="PF13387">
    <property type="entry name" value="Lnb_N"/>
    <property type="match status" value="2"/>
</dbReference>
<dbReference type="InterPro" id="IPR025178">
    <property type="entry name" value="Lnb_N"/>
</dbReference>
<name>A0ABW3LZ59_9GAMM</name>
<keyword evidence="2" id="KW-0472">Membrane</keyword>
<reference evidence="5" key="1">
    <citation type="journal article" date="2019" name="Int. J. Syst. Evol. Microbiol.">
        <title>The Global Catalogue of Microorganisms (GCM) 10K type strain sequencing project: providing services to taxonomists for standard genome sequencing and annotation.</title>
        <authorList>
            <consortium name="The Broad Institute Genomics Platform"/>
            <consortium name="The Broad Institute Genome Sequencing Center for Infectious Disease"/>
            <person name="Wu L."/>
            <person name="Ma J."/>
        </authorList>
    </citation>
    <scope>NUCLEOTIDE SEQUENCE [LARGE SCALE GENOMIC DNA]</scope>
    <source>
        <strain evidence="5">CCUG 55854</strain>
    </source>
</reference>
<dbReference type="EMBL" id="JBHTKN010000014">
    <property type="protein sequence ID" value="MFD1043755.1"/>
    <property type="molecule type" value="Genomic_DNA"/>
</dbReference>
<feature type="domain" description="Lnb N-terminal periplasmic" evidence="3">
    <location>
        <begin position="192"/>
        <end position="261"/>
    </location>
</feature>
<keyword evidence="2" id="KW-1133">Transmembrane helix</keyword>
<evidence type="ECO:0000256" key="2">
    <source>
        <dbReference type="SAM" id="Phobius"/>
    </source>
</evidence>
<evidence type="ECO:0000313" key="4">
    <source>
        <dbReference type="EMBL" id="MFD1043755.1"/>
    </source>
</evidence>
<dbReference type="Proteomes" id="UP001597033">
    <property type="component" value="Unassembled WGS sequence"/>
</dbReference>
<feature type="domain" description="Lnb N-terminal periplasmic" evidence="3">
    <location>
        <begin position="135"/>
        <end position="189"/>
    </location>
</feature>
<protein>
    <submittedName>
        <fullName evidence="4">DUF4105 domain-containing protein</fullName>
    </submittedName>
</protein>
<evidence type="ECO:0000256" key="1">
    <source>
        <dbReference type="SAM" id="MobiDB-lite"/>
    </source>
</evidence>
<gene>
    <name evidence="4" type="ORF">ACFQ2N_15490</name>
</gene>
<dbReference type="RefSeq" id="WP_162377310.1">
    <property type="nucleotide sequence ID" value="NZ_JBHTKN010000014.1"/>
</dbReference>
<sequence>MQVAQDATFRWPLPWWRSGPVALRWLLGLVASLPLAWAALAIAYGPLPLPGRGWLALAFAAFAGWALWGARSRWPMGVVVLLFAALLAAWSQVRPRHDRQWRPEVAVTPRIAIDGDRVLVSGYRNFDYRGREDFDERWEERELRLSEVQGVDFFVSYWEPDGAIAHTFLSFDVAGADPLAISIEIRPERGGDERDIVRVRSNHRGEEVFLYRTTASADTARALFRVYASRINALADVPEFYNVLSNNCTVNIVRYANQVGRLGRWDTRHLLNGWSDRYLYDAGLVDTSMPFAELRRRSLVNPAARAADQDPAFARAIREGRPVPAAGTGAGPEAGGGR</sequence>
<organism evidence="4 5">
    <name type="scientific">Pseudoxanthomonas kaohsiungensis</name>
    <dbReference type="NCBI Taxonomy" id="283923"/>
    <lineage>
        <taxon>Bacteria</taxon>
        <taxon>Pseudomonadati</taxon>
        <taxon>Pseudomonadota</taxon>
        <taxon>Gammaproteobacteria</taxon>
        <taxon>Lysobacterales</taxon>
        <taxon>Lysobacteraceae</taxon>
        <taxon>Pseudoxanthomonas</taxon>
    </lineage>
</organism>
<feature type="compositionally biased region" description="Gly residues" evidence="1">
    <location>
        <begin position="328"/>
        <end position="338"/>
    </location>
</feature>
<keyword evidence="2" id="KW-0812">Transmembrane</keyword>
<evidence type="ECO:0000259" key="3">
    <source>
        <dbReference type="Pfam" id="PF13387"/>
    </source>
</evidence>
<feature type="transmembrane region" description="Helical" evidence="2">
    <location>
        <begin position="74"/>
        <end position="93"/>
    </location>
</feature>